<proteinExistence type="predicted"/>
<dbReference type="AlphaFoldDB" id="A0AAV4T0M3"/>
<dbReference type="Pfam" id="PF14529">
    <property type="entry name" value="Exo_endo_phos_2"/>
    <property type="match status" value="1"/>
</dbReference>
<dbReference type="InterPro" id="IPR005135">
    <property type="entry name" value="Endo/exonuclease/phosphatase"/>
</dbReference>
<evidence type="ECO:0000259" key="1">
    <source>
        <dbReference type="Pfam" id="PF14529"/>
    </source>
</evidence>
<evidence type="ECO:0000313" key="2">
    <source>
        <dbReference type="EMBL" id="GIY37428.1"/>
    </source>
</evidence>
<protein>
    <recommendedName>
        <fullName evidence="1">Endonuclease/exonuclease/phosphatase domain-containing protein</fullName>
    </recommendedName>
</protein>
<dbReference type="SUPFAM" id="SSF56219">
    <property type="entry name" value="DNase I-like"/>
    <property type="match status" value="1"/>
</dbReference>
<dbReference type="PANTHER" id="PTHR19446">
    <property type="entry name" value="REVERSE TRANSCRIPTASES"/>
    <property type="match status" value="1"/>
</dbReference>
<feature type="non-terminal residue" evidence="2">
    <location>
        <position position="1"/>
    </location>
</feature>
<sequence length="375" mass="43852">NNQELLLISTYCSPKNNIDHNLDTIRKFIIKFNHLPTIILGDFNAKSRIWGQRDLNDSGTKVLHFCNSLDLYIENDPNSPLTYSSNRGDSWIDLLITNNINDNITLEERILTACTKKRSRNPNCNGQKKRFAIWWTRELQTKKSFTRALRRLFQKEKDPSIREIKKLNYRKQQANYKKLILNTKRAKFKEFIDKITSSNLFGNTYKIFSNKMTRCNASKPILNRAGSLTSNITEYRNAILEHHFPWSNRPNTIYYNHNTCDIIKFTSAEIESIIDRIKPNKAAGVDGIPGKIIKEIFITNKSWFTKLFNSLLERGTFPSIWKTARIALIEKENKELNHPSHFRPICLLPCWGKVLDKAIAERLSYHLERDHLLHD</sequence>
<reference evidence="2 3" key="1">
    <citation type="submission" date="2021-06" db="EMBL/GenBank/DDBJ databases">
        <title>Caerostris darwini draft genome.</title>
        <authorList>
            <person name="Kono N."/>
            <person name="Arakawa K."/>
        </authorList>
    </citation>
    <scope>NUCLEOTIDE SEQUENCE [LARGE SCALE GENOMIC DNA]</scope>
</reference>
<dbReference type="EMBL" id="BPLQ01008448">
    <property type="protein sequence ID" value="GIY37428.1"/>
    <property type="molecule type" value="Genomic_DNA"/>
</dbReference>
<dbReference type="Proteomes" id="UP001054837">
    <property type="component" value="Unassembled WGS sequence"/>
</dbReference>
<dbReference type="InterPro" id="IPR036691">
    <property type="entry name" value="Endo/exonu/phosph_ase_sf"/>
</dbReference>
<name>A0AAV4T0M3_9ARAC</name>
<organism evidence="2 3">
    <name type="scientific">Caerostris darwini</name>
    <dbReference type="NCBI Taxonomy" id="1538125"/>
    <lineage>
        <taxon>Eukaryota</taxon>
        <taxon>Metazoa</taxon>
        <taxon>Ecdysozoa</taxon>
        <taxon>Arthropoda</taxon>
        <taxon>Chelicerata</taxon>
        <taxon>Arachnida</taxon>
        <taxon>Araneae</taxon>
        <taxon>Araneomorphae</taxon>
        <taxon>Entelegynae</taxon>
        <taxon>Araneoidea</taxon>
        <taxon>Araneidae</taxon>
        <taxon>Caerostris</taxon>
    </lineage>
</organism>
<dbReference type="GO" id="GO:0003824">
    <property type="term" value="F:catalytic activity"/>
    <property type="evidence" value="ECO:0007669"/>
    <property type="project" value="InterPro"/>
</dbReference>
<evidence type="ECO:0000313" key="3">
    <source>
        <dbReference type="Proteomes" id="UP001054837"/>
    </source>
</evidence>
<accession>A0AAV4T0M3</accession>
<gene>
    <name evidence="2" type="primary">R1A1-elementORF2_26</name>
    <name evidence="2" type="ORF">CDAR_99671</name>
</gene>
<keyword evidence="3" id="KW-1185">Reference proteome</keyword>
<comment type="caution">
    <text evidence="2">The sequence shown here is derived from an EMBL/GenBank/DDBJ whole genome shotgun (WGS) entry which is preliminary data.</text>
</comment>
<feature type="domain" description="Endonuclease/exonuclease/phosphatase" evidence="1">
    <location>
        <begin position="6"/>
        <end position="101"/>
    </location>
</feature>
<dbReference type="Gene3D" id="3.60.10.10">
    <property type="entry name" value="Endonuclease/exonuclease/phosphatase"/>
    <property type="match status" value="1"/>
</dbReference>